<dbReference type="VEuPathDB" id="GiardiaDB:GMRT_13389"/>
<keyword evidence="1" id="KW-0862">Zinc</keyword>
<evidence type="ECO:0000259" key="2">
    <source>
        <dbReference type="PROSITE" id="PS50966"/>
    </source>
</evidence>
<dbReference type="EMBL" id="VDLU01000005">
    <property type="protein sequence ID" value="TNJ26356.1"/>
    <property type="molecule type" value="Genomic_DNA"/>
</dbReference>
<dbReference type="PROSITE" id="PS50966">
    <property type="entry name" value="ZF_SWIM"/>
    <property type="match status" value="1"/>
</dbReference>
<protein>
    <recommendedName>
        <fullName evidence="2">SWIM-type domain-containing protein</fullName>
    </recommendedName>
</protein>
<reference evidence="3 4" key="1">
    <citation type="submission" date="2019-05" db="EMBL/GenBank/DDBJ databases">
        <title>The compact genome of Giardia muris reveals important steps in the evolution of intestinal protozoan parasites.</title>
        <authorList>
            <person name="Xu F."/>
            <person name="Jimenez-Gonzalez A."/>
            <person name="Einarsson E."/>
            <person name="Astvaldsson A."/>
            <person name="Peirasmaki D."/>
            <person name="Eckmann L."/>
            <person name="Andersson J.O."/>
            <person name="Svard S.G."/>
            <person name="Jerlstrom-Hultqvist J."/>
        </authorList>
    </citation>
    <scope>NUCLEOTIDE SEQUENCE [LARGE SCALE GENOMIC DNA]</scope>
    <source>
        <strain evidence="3 4">Roberts-Thomson</strain>
    </source>
</reference>
<accession>A0A4Z1SL39</accession>
<sequence length="131" mass="14675">MEALERLLLQRVRSAHALTADAVADLRCFYGPELELAMATLDRPNLVGRYVPDPTLHGMPFYVVKDLETGARNLVIVQARFCGCEKHEACGTCRHLLAVYLIEALELPVQEANDHLTWEGVLMELLEKLCA</sequence>
<keyword evidence="1" id="KW-0863">Zinc-finger</keyword>
<feature type="domain" description="SWIM-type" evidence="2">
    <location>
        <begin position="61"/>
        <end position="104"/>
    </location>
</feature>
<dbReference type="Proteomes" id="UP000315496">
    <property type="component" value="Chromosome 5"/>
</dbReference>
<organism evidence="3 4">
    <name type="scientific">Giardia muris</name>
    <dbReference type="NCBI Taxonomy" id="5742"/>
    <lineage>
        <taxon>Eukaryota</taxon>
        <taxon>Metamonada</taxon>
        <taxon>Diplomonadida</taxon>
        <taxon>Hexamitidae</taxon>
        <taxon>Giardiinae</taxon>
        <taxon>Giardia</taxon>
    </lineage>
</organism>
<gene>
    <name evidence="3" type="ORF">GMRT_13389</name>
</gene>
<comment type="caution">
    <text evidence="3">The sequence shown here is derived from an EMBL/GenBank/DDBJ whole genome shotgun (WGS) entry which is preliminary data.</text>
</comment>
<proteinExistence type="predicted"/>
<evidence type="ECO:0000256" key="1">
    <source>
        <dbReference type="PROSITE-ProRule" id="PRU00325"/>
    </source>
</evidence>
<evidence type="ECO:0000313" key="3">
    <source>
        <dbReference type="EMBL" id="TNJ26356.1"/>
    </source>
</evidence>
<dbReference type="AlphaFoldDB" id="A0A4Z1SL39"/>
<name>A0A4Z1SL39_GIAMU</name>
<dbReference type="InterPro" id="IPR007527">
    <property type="entry name" value="Znf_SWIM"/>
</dbReference>
<keyword evidence="1" id="KW-0479">Metal-binding</keyword>
<evidence type="ECO:0000313" key="4">
    <source>
        <dbReference type="Proteomes" id="UP000315496"/>
    </source>
</evidence>
<keyword evidence="4" id="KW-1185">Reference proteome</keyword>
<dbReference type="GO" id="GO:0008270">
    <property type="term" value="F:zinc ion binding"/>
    <property type="evidence" value="ECO:0007669"/>
    <property type="project" value="UniProtKB-KW"/>
</dbReference>